<dbReference type="OrthoDB" id="8962615at2"/>
<dbReference type="AlphaFoldDB" id="A0A4P8J448"/>
<protein>
    <submittedName>
        <fullName evidence="2">Uncharacterized protein</fullName>
    </submittedName>
</protein>
<reference evidence="2 3" key="1">
    <citation type="submission" date="2019-05" db="EMBL/GenBank/DDBJ databases">
        <title>Burkholderia sp. DHOD12, isolated from subtropical forest soil.</title>
        <authorList>
            <person name="Gao Z.-H."/>
            <person name="Qiu L.-H."/>
        </authorList>
    </citation>
    <scope>NUCLEOTIDE SEQUENCE [LARGE SCALE GENOMIC DNA]</scope>
    <source>
        <strain evidence="2 3">DHOD12</strain>
    </source>
</reference>
<gene>
    <name evidence="2" type="ORF">FAZ95_38960</name>
</gene>
<feature type="region of interest" description="Disordered" evidence="1">
    <location>
        <begin position="1"/>
        <end position="21"/>
    </location>
</feature>
<sequence>MSSTGVTGSGSTISAASEPLRSEVQQSSYGGAFTTIGTSALSISLTPGSTISDLNGAGGYVAIGRWNHGSDSSGGNYTANQGAHYAVGTSLTLSPGTGSLACSNLMATSPTSVTGSVAPGTLVSASATLDLTTLTLTNFSETVTIGADKQAPITAATVPTGGGQFGGGLSFLVRTMGSDSTKPLVAIAYGARLPNTGDINGLVVLSCHS</sequence>
<evidence type="ECO:0000256" key="1">
    <source>
        <dbReference type="SAM" id="MobiDB-lite"/>
    </source>
</evidence>
<feature type="compositionally biased region" description="Low complexity" evidence="1">
    <location>
        <begin position="1"/>
        <end position="17"/>
    </location>
</feature>
<organism evidence="2 3">
    <name type="scientific">Trinickia violacea</name>
    <dbReference type="NCBI Taxonomy" id="2571746"/>
    <lineage>
        <taxon>Bacteria</taxon>
        <taxon>Pseudomonadati</taxon>
        <taxon>Pseudomonadota</taxon>
        <taxon>Betaproteobacteria</taxon>
        <taxon>Burkholderiales</taxon>
        <taxon>Burkholderiaceae</taxon>
        <taxon>Trinickia</taxon>
    </lineage>
</organism>
<dbReference type="KEGG" id="tvl:FAZ95_38960"/>
<dbReference type="EMBL" id="CP040079">
    <property type="protein sequence ID" value="QCP55153.1"/>
    <property type="molecule type" value="Genomic_DNA"/>
</dbReference>
<name>A0A4P8J448_9BURK</name>
<evidence type="ECO:0000313" key="2">
    <source>
        <dbReference type="EMBL" id="QCP55153.1"/>
    </source>
</evidence>
<proteinExistence type="predicted"/>
<keyword evidence="3" id="KW-1185">Reference proteome</keyword>
<evidence type="ECO:0000313" key="3">
    <source>
        <dbReference type="Proteomes" id="UP000298656"/>
    </source>
</evidence>
<accession>A0A4P8J448</accession>
<dbReference type="Proteomes" id="UP000298656">
    <property type="component" value="Chromosome 3"/>
</dbReference>